<evidence type="ECO:0000259" key="13">
    <source>
        <dbReference type="PROSITE" id="PS50885"/>
    </source>
</evidence>
<comment type="catalytic activity">
    <reaction evidence="1">
        <text>ATP + protein L-histidine = ADP + protein N-phospho-L-histidine.</text>
        <dbReference type="EC" id="2.7.13.3"/>
    </reaction>
</comment>
<feature type="transmembrane region" description="Helical" evidence="11">
    <location>
        <begin position="155"/>
        <end position="177"/>
    </location>
</feature>
<keyword evidence="8 11" id="KW-1133">Transmembrane helix</keyword>
<evidence type="ECO:0000256" key="5">
    <source>
        <dbReference type="ARBA" id="ARBA00022679"/>
    </source>
</evidence>
<dbReference type="FunFam" id="3.30.565.10:FF:000006">
    <property type="entry name" value="Sensor histidine kinase WalK"/>
    <property type="match status" value="1"/>
</dbReference>
<keyword evidence="6 11" id="KW-0812">Transmembrane</keyword>
<dbReference type="InterPro" id="IPR005467">
    <property type="entry name" value="His_kinase_dom"/>
</dbReference>
<evidence type="ECO:0000313" key="15">
    <source>
        <dbReference type="Proteomes" id="UP001059380"/>
    </source>
</evidence>
<evidence type="ECO:0000256" key="8">
    <source>
        <dbReference type="ARBA" id="ARBA00022989"/>
    </source>
</evidence>
<keyword evidence="4" id="KW-0597">Phosphoprotein</keyword>
<feature type="domain" description="Histidine kinase" evidence="12">
    <location>
        <begin position="238"/>
        <end position="454"/>
    </location>
</feature>
<comment type="subcellular location">
    <subcellularLocation>
        <location evidence="2">Membrane</location>
        <topology evidence="2">Multi-pass membrane protein</topology>
    </subcellularLocation>
</comment>
<dbReference type="InterPro" id="IPR003660">
    <property type="entry name" value="HAMP_dom"/>
</dbReference>
<keyword evidence="7" id="KW-0418">Kinase</keyword>
<dbReference type="RefSeq" id="WP_260792962.1">
    <property type="nucleotide sequence ID" value="NZ_CP093313.1"/>
</dbReference>
<dbReference type="SUPFAM" id="SSF158472">
    <property type="entry name" value="HAMP domain-like"/>
    <property type="match status" value="1"/>
</dbReference>
<protein>
    <recommendedName>
        <fullName evidence="3">histidine kinase</fullName>
        <ecNumber evidence="3">2.7.13.3</ecNumber>
    </recommendedName>
</protein>
<dbReference type="GO" id="GO:0000155">
    <property type="term" value="F:phosphorelay sensor kinase activity"/>
    <property type="evidence" value="ECO:0007669"/>
    <property type="project" value="InterPro"/>
</dbReference>
<dbReference type="SMART" id="SM00388">
    <property type="entry name" value="HisKA"/>
    <property type="match status" value="1"/>
</dbReference>
<organism evidence="14 15">
    <name type="scientific">Occallatibacter riparius</name>
    <dbReference type="NCBI Taxonomy" id="1002689"/>
    <lineage>
        <taxon>Bacteria</taxon>
        <taxon>Pseudomonadati</taxon>
        <taxon>Acidobacteriota</taxon>
        <taxon>Terriglobia</taxon>
        <taxon>Terriglobales</taxon>
        <taxon>Acidobacteriaceae</taxon>
        <taxon>Occallatibacter</taxon>
    </lineage>
</organism>
<keyword evidence="10 11" id="KW-0472">Membrane</keyword>
<dbReference type="InterPro" id="IPR003594">
    <property type="entry name" value="HATPase_dom"/>
</dbReference>
<dbReference type="PROSITE" id="PS50885">
    <property type="entry name" value="HAMP"/>
    <property type="match status" value="1"/>
</dbReference>
<dbReference type="AlphaFoldDB" id="A0A9J7BLU2"/>
<proteinExistence type="predicted"/>
<dbReference type="Pfam" id="PF02518">
    <property type="entry name" value="HATPase_c"/>
    <property type="match status" value="1"/>
</dbReference>
<evidence type="ECO:0000313" key="14">
    <source>
        <dbReference type="EMBL" id="UWZ83627.1"/>
    </source>
</evidence>
<keyword evidence="14" id="KW-0547">Nucleotide-binding</keyword>
<dbReference type="CDD" id="cd00082">
    <property type="entry name" value="HisKA"/>
    <property type="match status" value="1"/>
</dbReference>
<evidence type="ECO:0000256" key="1">
    <source>
        <dbReference type="ARBA" id="ARBA00000085"/>
    </source>
</evidence>
<gene>
    <name evidence="14" type="ORF">MOP44_24050</name>
</gene>
<feature type="transmembrane region" description="Helical" evidence="11">
    <location>
        <begin position="6"/>
        <end position="29"/>
    </location>
</feature>
<dbReference type="InterPro" id="IPR036097">
    <property type="entry name" value="HisK_dim/P_sf"/>
</dbReference>
<evidence type="ECO:0000256" key="4">
    <source>
        <dbReference type="ARBA" id="ARBA00022553"/>
    </source>
</evidence>
<dbReference type="PROSITE" id="PS50109">
    <property type="entry name" value="HIS_KIN"/>
    <property type="match status" value="1"/>
</dbReference>
<evidence type="ECO:0000256" key="10">
    <source>
        <dbReference type="ARBA" id="ARBA00023136"/>
    </source>
</evidence>
<keyword evidence="9" id="KW-0902">Two-component regulatory system</keyword>
<dbReference type="GO" id="GO:0005886">
    <property type="term" value="C:plasma membrane"/>
    <property type="evidence" value="ECO:0007669"/>
    <property type="project" value="TreeGrafter"/>
</dbReference>
<dbReference type="Pfam" id="PF00512">
    <property type="entry name" value="HisKA"/>
    <property type="match status" value="1"/>
</dbReference>
<dbReference type="Proteomes" id="UP001059380">
    <property type="component" value="Chromosome"/>
</dbReference>
<evidence type="ECO:0000256" key="11">
    <source>
        <dbReference type="SAM" id="Phobius"/>
    </source>
</evidence>
<dbReference type="SMART" id="SM00387">
    <property type="entry name" value="HATPase_c"/>
    <property type="match status" value="1"/>
</dbReference>
<evidence type="ECO:0000259" key="12">
    <source>
        <dbReference type="PROSITE" id="PS50109"/>
    </source>
</evidence>
<dbReference type="InterPro" id="IPR004358">
    <property type="entry name" value="Sig_transdc_His_kin-like_C"/>
</dbReference>
<evidence type="ECO:0000256" key="9">
    <source>
        <dbReference type="ARBA" id="ARBA00023012"/>
    </source>
</evidence>
<keyword evidence="14" id="KW-0067">ATP-binding</keyword>
<dbReference type="PANTHER" id="PTHR45436">
    <property type="entry name" value="SENSOR HISTIDINE KINASE YKOH"/>
    <property type="match status" value="1"/>
</dbReference>
<dbReference type="SUPFAM" id="SSF55874">
    <property type="entry name" value="ATPase domain of HSP90 chaperone/DNA topoisomerase II/histidine kinase"/>
    <property type="match status" value="1"/>
</dbReference>
<dbReference type="GO" id="GO:0005524">
    <property type="term" value="F:ATP binding"/>
    <property type="evidence" value="ECO:0007669"/>
    <property type="project" value="UniProtKB-KW"/>
</dbReference>
<dbReference type="EC" id="2.7.13.3" evidence="3"/>
<name>A0A9J7BLU2_9BACT</name>
<dbReference type="Gene3D" id="1.10.287.130">
    <property type="match status" value="1"/>
</dbReference>
<evidence type="ECO:0000256" key="6">
    <source>
        <dbReference type="ARBA" id="ARBA00022692"/>
    </source>
</evidence>
<evidence type="ECO:0000256" key="2">
    <source>
        <dbReference type="ARBA" id="ARBA00004141"/>
    </source>
</evidence>
<accession>A0A9J7BLU2</accession>
<feature type="domain" description="HAMP" evidence="13">
    <location>
        <begin position="175"/>
        <end position="230"/>
    </location>
</feature>
<dbReference type="InterPro" id="IPR036890">
    <property type="entry name" value="HATPase_C_sf"/>
</dbReference>
<dbReference type="Gene3D" id="3.30.565.10">
    <property type="entry name" value="Histidine kinase-like ATPase, C-terminal domain"/>
    <property type="match status" value="1"/>
</dbReference>
<dbReference type="SUPFAM" id="SSF47384">
    <property type="entry name" value="Homodimeric domain of signal transducing histidine kinase"/>
    <property type="match status" value="1"/>
</dbReference>
<dbReference type="Pfam" id="PF00672">
    <property type="entry name" value="HAMP"/>
    <property type="match status" value="1"/>
</dbReference>
<dbReference type="EMBL" id="CP093313">
    <property type="protein sequence ID" value="UWZ83627.1"/>
    <property type="molecule type" value="Genomic_DNA"/>
</dbReference>
<dbReference type="InterPro" id="IPR003661">
    <property type="entry name" value="HisK_dim/P_dom"/>
</dbReference>
<dbReference type="PRINTS" id="PR00344">
    <property type="entry name" value="BCTRLSENSOR"/>
</dbReference>
<dbReference type="Gene3D" id="1.10.8.500">
    <property type="entry name" value="HAMP domain in histidine kinase"/>
    <property type="match status" value="1"/>
</dbReference>
<dbReference type="PANTHER" id="PTHR45436:SF15">
    <property type="entry name" value="SENSOR HISTIDINE KINASE CUSS"/>
    <property type="match status" value="1"/>
</dbReference>
<keyword evidence="15" id="KW-1185">Reference proteome</keyword>
<sequence length="461" mass="50306">MRSLFLKIFLAFWVTVIATGTALLLTFILEPRSVPSRWHTTLSDTARYTGTVAVETAERNGIGSASAYLDRIAQQTHLASCLFDSAGKVLAGTRCDDFRDMVSRVTVSRDSDFSMKYGIARAASMISGPSGSRYIFATELPAGPRAAVGMNRNAILLQWGVALLVSGLICSLLTRYLTTPILRLQEMSQRLTSGDLSVRAGPELSERRDEFGELVRGFNTMASRIEELISRQRQLTSDVSHELRSPLARLNVALDLGRQRKGDDPAFDQMEADITLLDEMVGRLLTIAKLDIGAPQEPMAEVDLTDLLSQIVRDAEFESRQSNRAISFTSTGQCLVWGSAELLRSAIENVIRNAIRYTDAGTTVEVRLQCETLSGKPSIRLSVRDFGPGVPASELSNIFQPFYRVATARDRQSGGTGLGLAIADRVVRMHGGTIHAELATPRGLRIEILLPQSSGPNATAS</sequence>
<dbReference type="CDD" id="cd06225">
    <property type="entry name" value="HAMP"/>
    <property type="match status" value="1"/>
</dbReference>
<dbReference type="SMART" id="SM00304">
    <property type="entry name" value="HAMP"/>
    <property type="match status" value="1"/>
</dbReference>
<dbReference type="KEGG" id="orp:MOP44_24050"/>
<evidence type="ECO:0000256" key="3">
    <source>
        <dbReference type="ARBA" id="ARBA00012438"/>
    </source>
</evidence>
<evidence type="ECO:0000256" key="7">
    <source>
        <dbReference type="ARBA" id="ARBA00022777"/>
    </source>
</evidence>
<dbReference type="InterPro" id="IPR050428">
    <property type="entry name" value="TCS_sensor_his_kinase"/>
</dbReference>
<reference evidence="14" key="1">
    <citation type="submission" date="2021-04" db="EMBL/GenBank/DDBJ databases">
        <title>Phylogenetic analysis of Acidobacteriaceae.</title>
        <authorList>
            <person name="Qiu L."/>
            <person name="Zhang Q."/>
        </authorList>
    </citation>
    <scope>NUCLEOTIDE SEQUENCE</scope>
    <source>
        <strain evidence="14">DSM 25168</strain>
    </source>
</reference>
<keyword evidence="5" id="KW-0808">Transferase</keyword>